<dbReference type="Proteomes" id="UP000004754">
    <property type="component" value="Unassembled WGS sequence"/>
</dbReference>
<gene>
    <name evidence="1" type="ORF">HMP0721_0578</name>
</gene>
<dbReference type="HOGENOM" id="CLU_1676332_0_0_9"/>
<sequence length="157" mass="18320">MNWLFVLVDKGTSEQRWLLKIRNLQQLVAYHQAIRLAGTGLKDDISNRIKNLDLEHASHHTSDEDLDRQFVAITSQKNIYYDADGNWSTDEHVADNFLYRKFLEFPHFTEDDIVIKSFNDGTHSYARLGDLEVREGDVVKWDTFDEAYQACLRIIGQ</sequence>
<comment type="caution">
    <text evidence="1">The sequence shown here is derived from an EMBL/GenBank/DDBJ whole genome shotgun (WGS) entry which is preliminary data.</text>
</comment>
<protein>
    <submittedName>
        <fullName evidence="1">Uncharacterized protein</fullName>
    </submittedName>
</protein>
<accession>E6MEZ5</accession>
<proteinExistence type="predicted"/>
<dbReference type="AlphaFoldDB" id="E6MEZ5"/>
<dbReference type="RefSeq" id="WP_006597999.1">
    <property type="nucleotide sequence ID" value="NZ_GL622359.1"/>
</dbReference>
<evidence type="ECO:0000313" key="1">
    <source>
        <dbReference type="EMBL" id="EFV02345.1"/>
    </source>
</evidence>
<dbReference type="EMBL" id="AEQN01000010">
    <property type="protein sequence ID" value="EFV02345.1"/>
    <property type="molecule type" value="Genomic_DNA"/>
</dbReference>
<organism evidence="1 2">
    <name type="scientific">Pseudoramibacter alactolyticus ATCC 23263</name>
    <dbReference type="NCBI Taxonomy" id="887929"/>
    <lineage>
        <taxon>Bacteria</taxon>
        <taxon>Bacillati</taxon>
        <taxon>Bacillota</taxon>
        <taxon>Clostridia</taxon>
        <taxon>Eubacteriales</taxon>
        <taxon>Eubacteriaceae</taxon>
        <taxon>Pseudoramibacter</taxon>
    </lineage>
</organism>
<evidence type="ECO:0000313" key="2">
    <source>
        <dbReference type="Proteomes" id="UP000004754"/>
    </source>
</evidence>
<name>E6MEZ5_9FIRM</name>
<keyword evidence="2" id="KW-1185">Reference proteome</keyword>
<reference evidence="1 2" key="1">
    <citation type="submission" date="2010-12" db="EMBL/GenBank/DDBJ databases">
        <authorList>
            <person name="Muzny D."/>
            <person name="Qin X."/>
            <person name="Deng J."/>
            <person name="Jiang H."/>
            <person name="Liu Y."/>
            <person name="Qu J."/>
            <person name="Song X.-Z."/>
            <person name="Zhang L."/>
            <person name="Thornton R."/>
            <person name="Coyle M."/>
            <person name="Francisco L."/>
            <person name="Jackson L."/>
            <person name="Javaid M."/>
            <person name="Korchina V."/>
            <person name="Kovar C."/>
            <person name="Mata R."/>
            <person name="Mathew T."/>
            <person name="Ngo R."/>
            <person name="Nguyen L."/>
            <person name="Nguyen N."/>
            <person name="Okwuonu G."/>
            <person name="Ongeri F."/>
            <person name="Pham C."/>
            <person name="Simmons D."/>
            <person name="Wilczek-Boney K."/>
            <person name="Hale W."/>
            <person name="Jakkamsetti A."/>
            <person name="Pham P."/>
            <person name="Ruth R."/>
            <person name="San Lucas F."/>
            <person name="Warren J."/>
            <person name="Zhang J."/>
            <person name="Zhao Z."/>
            <person name="Zhou C."/>
            <person name="Zhu D."/>
            <person name="Lee S."/>
            <person name="Bess C."/>
            <person name="Blankenburg K."/>
            <person name="Forbes L."/>
            <person name="Fu Q."/>
            <person name="Gubbala S."/>
            <person name="Hirani K."/>
            <person name="Jayaseelan J.C."/>
            <person name="Lara F."/>
            <person name="Munidasa M."/>
            <person name="Palculict T."/>
            <person name="Patil S."/>
            <person name="Pu L.-L."/>
            <person name="Saada N."/>
            <person name="Tang L."/>
            <person name="Weissenberger G."/>
            <person name="Zhu Y."/>
            <person name="Hemphill L."/>
            <person name="Shang Y."/>
            <person name="Youmans B."/>
            <person name="Ayvaz T."/>
            <person name="Ross M."/>
            <person name="Santibanez J."/>
            <person name="Aqrawi P."/>
            <person name="Gross S."/>
            <person name="Joshi V."/>
            <person name="Fowler G."/>
            <person name="Nazareth L."/>
            <person name="Reid J."/>
            <person name="Worley K."/>
            <person name="Petrosino J."/>
            <person name="Highlander S."/>
            <person name="Gibbs R."/>
        </authorList>
    </citation>
    <scope>NUCLEOTIDE SEQUENCE [LARGE SCALE GENOMIC DNA]</scope>
    <source>
        <strain evidence="1 2">ATCC 23263</strain>
    </source>
</reference>